<dbReference type="VEuPathDB" id="TriTrypDB:TM35_000073050"/>
<organism evidence="1 2">
    <name type="scientific">Trypanosoma theileri</name>
    <dbReference type="NCBI Taxonomy" id="67003"/>
    <lineage>
        <taxon>Eukaryota</taxon>
        <taxon>Discoba</taxon>
        <taxon>Euglenozoa</taxon>
        <taxon>Kinetoplastea</taxon>
        <taxon>Metakinetoplastina</taxon>
        <taxon>Trypanosomatida</taxon>
        <taxon>Trypanosomatidae</taxon>
        <taxon>Trypanosoma</taxon>
    </lineage>
</organism>
<evidence type="ECO:0000313" key="2">
    <source>
        <dbReference type="Proteomes" id="UP000192257"/>
    </source>
</evidence>
<protein>
    <submittedName>
        <fullName evidence="1">Uncharacterized protein</fullName>
    </submittedName>
</protein>
<keyword evidence="2" id="KW-1185">Reference proteome</keyword>
<accession>A0A1X0P205</accession>
<sequence>MEDALILNFIRLVRNGRRCVMAHEVFRWGDLHMMDNGAYEKDEEDLRKHRCKKGLPSPVYLVVSVKGSVAEVWKFQDFRSTTTKTIINSTLTPSSIAFQGVMLNEQYEASLKTLVSVIYAYLRIHELYLDIMDTDPDDVSLQLVLENEELPKLELDSCTKQVWAVEGLLGVNVTYNRLWRTFMKNKAVPVNISNETHSTAVNVKTDYLVEPHVGSTAAQGSDSMGSGRSLPTPHFAPAPLPSSMGSGQMGISQKFFRSPPFAIPEIFLPHAATNINDSHSFFTSPSLGAAAAAVAGHGTRTPAVRGYSFVSVPTFAALGSDSQSGDENDMISVDDQLHELLEICDTVHIQESFVELSDVLNILDKKLLIP</sequence>
<dbReference type="GeneID" id="39983531"/>
<dbReference type="Proteomes" id="UP000192257">
    <property type="component" value="Unassembled WGS sequence"/>
</dbReference>
<gene>
    <name evidence="1" type="ORF">TM35_000073050</name>
</gene>
<evidence type="ECO:0000313" key="1">
    <source>
        <dbReference type="EMBL" id="ORC90881.1"/>
    </source>
</evidence>
<name>A0A1X0P205_9TRYP</name>
<dbReference type="OrthoDB" id="242695at2759"/>
<proteinExistence type="predicted"/>
<dbReference type="RefSeq" id="XP_028884947.1">
    <property type="nucleotide sequence ID" value="XM_029023751.1"/>
</dbReference>
<reference evidence="1 2" key="1">
    <citation type="submission" date="2017-03" db="EMBL/GenBank/DDBJ databases">
        <title>An alternative strategy for trypanosome survival in the mammalian bloodstream revealed through genome and transcriptome analysis of the ubiquitous bovine parasite Trypanosoma (Megatrypanum) theileri.</title>
        <authorList>
            <person name="Kelly S."/>
            <person name="Ivens A."/>
            <person name="Mott A."/>
            <person name="O'Neill E."/>
            <person name="Emms D."/>
            <person name="Macleod O."/>
            <person name="Voorheis P."/>
            <person name="Matthews J."/>
            <person name="Matthews K."/>
            <person name="Carrington M."/>
        </authorList>
    </citation>
    <scope>NUCLEOTIDE SEQUENCE [LARGE SCALE GENOMIC DNA]</scope>
    <source>
        <strain evidence="1">Edinburgh</strain>
    </source>
</reference>
<comment type="caution">
    <text evidence="1">The sequence shown here is derived from an EMBL/GenBank/DDBJ whole genome shotgun (WGS) entry which is preliminary data.</text>
</comment>
<dbReference type="EMBL" id="NBCO01000007">
    <property type="protein sequence ID" value="ORC90881.1"/>
    <property type="molecule type" value="Genomic_DNA"/>
</dbReference>
<dbReference type="AlphaFoldDB" id="A0A1X0P205"/>